<sequence>MRPLLFIALWSFLPLHSCCQFSGPDKKTAKNDSINSYNPREKLFNYSFIGITTNTGAGPFLRKTPGMHLYRPVVPVIAKQFYSPRYTTPDEKTTLPDKRTTVYWNPEVITDQNGKAVVSFYTSESSSSSYMIIVQGTNLTGGLGVLYQPLVVQ</sequence>
<accession>A0A1A9I3S4</accession>
<dbReference type="KEGG" id="nia:A8C56_16380"/>
<reference evidence="1 2" key="1">
    <citation type="submission" date="2016-05" db="EMBL/GenBank/DDBJ databases">
        <title>Niabella ginsenosidivorans BS26 whole genome sequencing.</title>
        <authorList>
            <person name="Im W.T."/>
            <person name="Siddiqi M.Z."/>
        </authorList>
    </citation>
    <scope>NUCLEOTIDE SEQUENCE [LARGE SCALE GENOMIC DNA]</scope>
    <source>
        <strain evidence="1 2">BS26</strain>
    </source>
</reference>
<dbReference type="Proteomes" id="UP000077667">
    <property type="component" value="Chromosome"/>
</dbReference>
<name>A0A1A9I3S4_9BACT</name>
<dbReference type="RefSeq" id="WP_067758339.1">
    <property type="nucleotide sequence ID" value="NZ_CP015772.1"/>
</dbReference>
<protein>
    <submittedName>
        <fullName evidence="1">Uncharacterized protein</fullName>
    </submittedName>
</protein>
<dbReference type="AlphaFoldDB" id="A0A1A9I3S4"/>
<organism evidence="1 2">
    <name type="scientific">Niabella ginsenosidivorans</name>
    <dbReference type="NCBI Taxonomy" id="1176587"/>
    <lineage>
        <taxon>Bacteria</taxon>
        <taxon>Pseudomonadati</taxon>
        <taxon>Bacteroidota</taxon>
        <taxon>Chitinophagia</taxon>
        <taxon>Chitinophagales</taxon>
        <taxon>Chitinophagaceae</taxon>
        <taxon>Niabella</taxon>
    </lineage>
</organism>
<evidence type="ECO:0000313" key="2">
    <source>
        <dbReference type="Proteomes" id="UP000077667"/>
    </source>
</evidence>
<proteinExistence type="predicted"/>
<dbReference type="STRING" id="1176587.A8C56_16380"/>
<gene>
    <name evidence="1" type="ORF">A8C56_16380</name>
</gene>
<dbReference type="EMBL" id="CP015772">
    <property type="protein sequence ID" value="ANH82327.1"/>
    <property type="molecule type" value="Genomic_DNA"/>
</dbReference>
<evidence type="ECO:0000313" key="1">
    <source>
        <dbReference type="EMBL" id="ANH82327.1"/>
    </source>
</evidence>
<keyword evidence="2" id="KW-1185">Reference proteome</keyword>